<evidence type="ECO:0000313" key="2">
    <source>
        <dbReference type="EMBL" id="KAF9064837.1"/>
    </source>
</evidence>
<comment type="caution">
    <text evidence="2">The sequence shown here is derived from an EMBL/GenBank/DDBJ whole genome shotgun (WGS) entry which is preliminary data.</text>
</comment>
<protein>
    <submittedName>
        <fullName evidence="2">Uncharacterized protein</fullName>
    </submittedName>
</protein>
<sequence>MSDSGGDSDEYLAPPPPRTRERQGPPPLPTDATFSQFSKEKVQQYIDLVLSGVGVDRAQYCCISPWGKYGNTFANFSAGEEGPWCELVWDIVKRLWPTGELWDIAKSMWSTVNDYGP</sequence>
<evidence type="ECO:0000313" key="3">
    <source>
        <dbReference type="Proteomes" id="UP000772434"/>
    </source>
</evidence>
<feature type="compositionally biased region" description="Acidic residues" evidence="1">
    <location>
        <begin position="1"/>
        <end position="10"/>
    </location>
</feature>
<evidence type="ECO:0000256" key="1">
    <source>
        <dbReference type="SAM" id="MobiDB-lite"/>
    </source>
</evidence>
<dbReference type="Proteomes" id="UP000772434">
    <property type="component" value="Unassembled WGS sequence"/>
</dbReference>
<accession>A0A9P5PKF5</accession>
<gene>
    <name evidence="2" type="ORF">BDP27DRAFT_1366894</name>
</gene>
<organism evidence="2 3">
    <name type="scientific">Rhodocollybia butyracea</name>
    <dbReference type="NCBI Taxonomy" id="206335"/>
    <lineage>
        <taxon>Eukaryota</taxon>
        <taxon>Fungi</taxon>
        <taxon>Dikarya</taxon>
        <taxon>Basidiomycota</taxon>
        <taxon>Agaricomycotina</taxon>
        <taxon>Agaricomycetes</taxon>
        <taxon>Agaricomycetidae</taxon>
        <taxon>Agaricales</taxon>
        <taxon>Marasmiineae</taxon>
        <taxon>Omphalotaceae</taxon>
        <taxon>Rhodocollybia</taxon>
    </lineage>
</organism>
<keyword evidence="3" id="KW-1185">Reference proteome</keyword>
<proteinExistence type="predicted"/>
<dbReference type="EMBL" id="JADNRY010000114">
    <property type="protein sequence ID" value="KAF9064837.1"/>
    <property type="molecule type" value="Genomic_DNA"/>
</dbReference>
<dbReference type="AlphaFoldDB" id="A0A9P5PKF5"/>
<name>A0A9P5PKF5_9AGAR</name>
<feature type="region of interest" description="Disordered" evidence="1">
    <location>
        <begin position="1"/>
        <end position="33"/>
    </location>
</feature>
<reference evidence="2" key="1">
    <citation type="submission" date="2020-11" db="EMBL/GenBank/DDBJ databases">
        <authorList>
            <consortium name="DOE Joint Genome Institute"/>
            <person name="Ahrendt S."/>
            <person name="Riley R."/>
            <person name="Andreopoulos W."/>
            <person name="Labutti K."/>
            <person name="Pangilinan J."/>
            <person name="Ruiz-Duenas F.J."/>
            <person name="Barrasa J.M."/>
            <person name="Sanchez-Garcia M."/>
            <person name="Camarero S."/>
            <person name="Miyauchi S."/>
            <person name="Serrano A."/>
            <person name="Linde D."/>
            <person name="Babiker R."/>
            <person name="Drula E."/>
            <person name="Ayuso-Fernandez I."/>
            <person name="Pacheco R."/>
            <person name="Padilla G."/>
            <person name="Ferreira P."/>
            <person name="Barriuso J."/>
            <person name="Kellner H."/>
            <person name="Castanera R."/>
            <person name="Alfaro M."/>
            <person name="Ramirez L."/>
            <person name="Pisabarro A.G."/>
            <person name="Kuo A."/>
            <person name="Tritt A."/>
            <person name="Lipzen A."/>
            <person name="He G."/>
            <person name="Yan M."/>
            <person name="Ng V."/>
            <person name="Cullen D."/>
            <person name="Martin F."/>
            <person name="Rosso M.-N."/>
            <person name="Henrissat B."/>
            <person name="Hibbett D."/>
            <person name="Martinez A.T."/>
            <person name="Grigoriev I.V."/>
        </authorList>
    </citation>
    <scope>NUCLEOTIDE SEQUENCE</scope>
    <source>
        <strain evidence="2">AH 40177</strain>
    </source>
</reference>